<dbReference type="Pfam" id="PF00069">
    <property type="entry name" value="Pkinase"/>
    <property type="match status" value="1"/>
</dbReference>
<proteinExistence type="predicted"/>
<dbReference type="SUPFAM" id="SSF56112">
    <property type="entry name" value="Protein kinase-like (PK-like)"/>
    <property type="match status" value="1"/>
</dbReference>
<accession>A0A2P4QEF8</accession>
<comment type="caution">
    <text evidence="2">The sequence shown here is derived from an EMBL/GenBank/DDBJ whole genome shotgun (WGS) entry which is preliminary data.</text>
</comment>
<feature type="domain" description="Protein kinase" evidence="1">
    <location>
        <begin position="1"/>
        <end position="138"/>
    </location>
</feature>
<dbReference type="InterPro" id="IPR050167">
    <property type="entry name" value="Ser_Thr_protein_kinase"/>
</dbReference>
<evidence type="ECO:0000313" key="2">
    <source>
        <dbReference type="EMBL" id="POG76025.1"/>
    </source>
</evidence>
<dbReference type="GO" id="GO:0004672">
    <property type="term" value="F:protein kinase activity"/>
    <property type="evidence" value="ECO:0007669"/>
    <property type="project" value="InterPro"/>
</dbReference>
<dbReference type="Gene3D" id="1.10.510.10">
    <property type="entry name" value="Transferase(Phosphotransferase) domain 1"/>
    <property type="match status" value="1"/>
</dbReference>
<reference evidence="2 3" key="2">
    <citation type="journal article" date="2018" name="New Phytol.">
        <title>High intraspecific genome diversity in the model arbuscular mycorrhizal symbiont Rhizophagus irregularis.</title>
        <authorList>
            <person name="Chen E.C.H."/>
            <person name="Morin E."/>
            <person name="Beaudet D."/>
            <person name="Noel J."/>
            <person name="Yildirir G."/>
            <person name="Ndikumana S."/>
            <person name="Charron P."/>
            <person name="St-Onge C."/>
            <person name="Giorgi J."/>
            <person name="Kruger M."/>
            <person name="Marton T."/>
            <person name="Ropars J."/>
            <person name="Grigoriev I.V."/>
            <person name="Hainaut M."/>
            <person name="Henrissat B."/>
            <person name="Roux C."/>
            <person name="Martin F."/>
            <person name="Corradi N."/>
        </authorList>
    </citation>
    <scope>NUCLEOTIDE SEQUENCE [LARGE SCALE GENOMIC DNA]</scope>
    <source>
        <strain evidence="2 3">DAOM 197198</strain>
    </source>
</reference>
<dbReference type="AlphaFoldDB" id="A0A2P4QEF8"/>
<dbReference type="InterPro" id="IPR011009">
    <property type="entry name" value="Kinase-like_dom_sf"/>
</dbReference>
<feature type="non-terminal residue" evidence="2">
    <location>
        <position position="1"/>
    </location>
</feature>
<evidence type="ECO:0000313" key="3">
    <source>
        <dbReference type="Proteomes" id="UP000018888"/>
    </source>
</evidence>
<protein>
    <submittedName>
        <fullName evidence="2">Kinase-like domain-containing protein</fullName>
    </submittedName>
</protein>
<reference evidence="2 3" key="1">
    <citation type="journal article" date="2013" name="Proc. Natl. Acad. Sci. U.S.A.">
        <title>Genome of an arbuscular mycorrhizal fungus provides insight into the oldest plant symbiosis.</title>
        <authorList>
            <person name="Tisserant E."/>
            <person name="Malbreil M."/>
            <person name="Kuo A."/>
            <person name="Kohler A."/>
            <person name="Symeonidi A."/>
            <person name="Balestrini R."/>
            <person name="Charron P."/>
            <person name="Duensing N."/>
            <person name="Frei Dit Frey N."/>
            <person name="Gianinazzi-Pearson V."/>
            <person name="Gilbert L.B."/>
            <person name="Handa Y."/>
            <person name="Herr J.R."/>
            <person name="Hijri M."/>
            <person name="Koul R."/>
            <person name="Kawaguchi M."/>
            <person name="Krajinski F."/>
            <person name="Lammers P.J."/>
            <person name="Masclaux F.G."/>
            <person name="Murat C."/>
            <person name="Morin E."/>
            <person name="Ndikumana S."/>
            <person name="Pagni M."/>
            <person name="Petitpierre D."/>
            <person name="Requena N."/>
            <person name="Rosikiewicz P."/>
            <person name="Riley R."/>
            <person name="Saito K."/>
            <person name="San Clemente H."/>
            <person name="Shapiro H."/>
            <person name="van Tuinen D."/>
            <person name="Becard G."/>
            <person name="Bonfante P."/>
            <person name="Paszkowski U."/>
            <person name="Shachar-Hill Y.Y."/>
            <person name="Tuskan G.A."/>
            <person name="Young P.W."/>
            <person name="Sanders I.R."/>
            <person name="Henrissat B."/>
            <person name="Rensing S.A."/>
            <person name="Grigoriev I.V."/>
            <person name="Corradi N."/>
            <person name="Roux C."/>
            <person name="Martin F."/>
        </authorList>
    </citation>
    <scope>NUCLEOTIDE SEQUENCE [LARGE SCALE GENOMIC DNA]</scope>
    <source>
        <strain evidence="2 3">DAOM 197198</strain>
    </source>
</reference>
<dbReference type="VEuPathDB" id="FungiDB:RhiirFUN_025490"/>
<organism evidence="2 3">
    <name type="scientific">Rhizophagus irregularis (strain DAOM 181602 / DAOM 197198 / MUCL 43194)</name>
    <name type="common">Arbuscular mycorrhizal fungus</name>
    <name type="synonym">Glomus intraradices</name>
    <dbReference type="NCBI Taxonomy" id="747089"/>
    <lineage>
        <taxon>Eukaryota</taxon>
        <taxon>Fungi</taxon>
        <taxon>Fungi incertae sedis</taxon>
        <taxon>Mucoromycota</taxon>
        <taxon>Glomeromycotina</taxon>
        <taxon>Glomeromycetes</taxon>
        <taxon>Glomerales</taxon>
        <taxon>Glomeraceae</taxon>
        <taxon>Rhizophagus</taxon>
    </lineage>
</organism>
<dbReference type="InterPro" id="IPR000719">
    <property type="entry name" value="Prot_kinase_dom"/>
</dbReference>
<sequence>LYHITIQLEGIHKLGFVHGDFHGKNILYVPYGGATICDFGLCRPINQSNTENESGVMPYVVPEVLRSKPYTKAADIYAFGIIMWELASGVPIFYDIPDICEGKRLEIKEGTMPEEELMKRCWDNDPEKRPTAKKLRLI</sequence>
<dbReference type="Proteomes" id="UP000018888">
    <property type="component" value="Unassembled WGS sequence"/>
</dbReference>
<dbReference type="GO" id="GO:0005737">
    <property type="term" value="C:cytoplasm"/>
    <property type="evidence" value="ECO:0007669"/>
    <property type="project" value="TreeGrafter"/>
</dbReference>
<dbReference type="GO" id="GO:0007165">
    <property type="term" value="P:signal transduction"/>
    <property type="evidence" value="ECO:0007669"/>
    <property type="project" value="TreeGrafter"/>
</dbReference>
<keyword evidence="3" id="KW-1185">Reference proteome</keyword>
<gene>
    <name evidence="2" type="ORF">GLOIN_2v1452277</name>
</gene>
<dbReference type="GO" id="GO:0005524">
    <property type="term" value="F:ATP binding"/>
    <property type="evidence" value="ECO:0007669"/>
    <property type="project" value="InterPro"/>
</dbReference>
<evidence type="ECO:0000259" key="1">
    <source>
        <dbReference type="PROSITE" id="PS50011"/>
    </source>
</evidence>
<name>A0A2P4QEF8_RHIID</name>
<dbReference type="PROSITE" id="PS50011">
    <property type="entry name" value="PROTEIN_KINASE_DOM"/>
    <property type="match status" value="1"/>
</dbReference>
<dbReference type="EMBL" id="AUPC02000054">
    <property type="protein sequence ID" value="POG76025.1"/>
    <property type="molecule type" value="Genomic_DNA"/>
</dbReference>
<dbReference type="PANTHER" id="PTHR23257">
    <property type="entry name" value="SERINE-THREONINE PROTEIN KINASE"/>
    <property type="match status" value="1"/>
</dbReference>